<dbReference type="OrthoDB" id="1415173at2"/>
<dbReference type="Proteomes" id="UP000011135">
    <property type="component" value="Unassembled WGS sequence"/>
</dbReference>
<dbReference type="EMBL" id="AMZN01000055">
    <property type="protein sequence ID" value="ELR70283.1"/>
    <property type="molecule type" value="Genomic_DNA"/>
</dbReference>
<dbReference type="RefSeq" id="WP_009581379.1">
    <property type="nucleotide sequence ID" value="NZ_AMZN01000055.1"/>
</dbReference>
<sequence>MEGLESFIFTEDIKREYRRNIENLIFYAYKQLVESSSRYSLESIKKEIREQGKKTSRVPLEDYLTYDFVNLYLRPNRSRFGLQYIYISTQISEVKSNIEVGKIDIKFAELSDNTYVIIECKRLKNEAAKIDYYISDGIKRFTSKQYYPSIDQRYAGMIAFLEDAKPSAFEILKNMNDNLDKRTDIKTIKLLTHDTRSPNYKFDSAHSVTGGYNIDVTHFWLDYSQLITI</sequence>
<dbReference type="AlphaFoldDB" id="L8JQ26"/>
<reference evidence="1 2" key="1">
    <citation type="submission" date="2012-12" db="EMBL/GenBank/DDBJ databases">
        <title>Genome assembly of Fulvivirga imtechensis AK7.</title>
        <authorList>
            <person name="Nupur N."/>
            <person name="Khatri I."/>
            <person name="Kumar R."/>
            <person name="Subramanian S."/>
            <person name="Pinnaka A."/>
        </authorList>
    </citation>
    <scope>NUCLEOTIDE SEQUENCE [LARGE SCALE GENOMIC DNA]</scope>
    <source>
        <strain evidence="1 2">AK7</strain>
    </source>
</reference>
<proteinExistence type="predicted"/>
<protein>
    <submittedName>
        <fullName evidence="1">Uncharacterized protein</fullName>
    </submittedName>
</protein>
<accession>L8JQ26</accession>
<comment type="caution">
    <text evidence="1">The sequence shown here is derived from an EMBL/GenBank/DDBJ whole genome shotgun (WGS) entry which is preliminary data.</text>
</comment>
<evidence type="ECO:0000313" key="1">
    <source>
        <dbReference type="EMBL" id="ELR70283.1"/>
    </source>
</evidence>
<dbReference type="STRING" id="1237149.C900_03968"/>
<gene>
    <name evidence="1" type="ORF">C900_03968</name>
</gene>
<name>L8JQ26_9BACT</name>
<organism evidence="1 2">
    <name type="scientific">Fulvivirga imtechensis AK7</name>
    <dbReference type="NCBI Taxonomy" id="1237149"/>
    <lineage>
        <taxon>Bacteria</taxon>
        <taxon>Pseudomonadati</taxon>
        <taxon>Bacteroidota</taxon>
        <taxon>Cytophagia</taxon>
        <taxon>Cytophagales</taxon>
        <taxon>Fulvivirgaceae</taxon>
        <taxon>Fulvivirga</taxon>
    </lineage>
</organism>
<evidence type="ECO:0000313" key="2">
    <source>
        <dbReference type="Proteomes" id="UP000011135"/>
    </source>
</evidence>
<keyword evidence="2" id="KW-1185">Reference proteome</keyword>